<dbReference type="Pfam" id="PF04195">
    <property type="entry name" value="Transposase_28"/>
    <property type="match status" value="1"/>
</dbReference>
<evidence type="ECO:0000259" key="2">
    <source>
        <dbReference type="Pfam" id="PF04195"/>
    </source>
</evidence>
<organism evidence="3 4">
    <name type="scientific">Vigna unguiculata</name>
    <name type="common">Cowpea</name>
    <dbReference type="NCBI Taxonomy" id="3917"/>
    <lineage>
        <taxon>Eukaryota</taxon>
        <taxon>Viridiplantae</taxon>
        <taxon>Streptophyta</taxon>
        <taxon>Embryophyta</taxon>
        <taxon>Tracheophyta</taxon>
        <taxon>Spermatophyta</taxon>
        <taxon>Magnoliopsida</taxon>
        <taxon>eudicotyledons</taxon>
        <taxon>Gunneridae</taxon>
        <taxon>Pentapetalae</taxon>
        <taxon>rosids</taxon>
        <taxon>fabids</taxon>
        <taxon>Fabales</taxon>
        <taxon>Fabaceae</taxon>
        <taxon>Papilionoideae</taxon>
        <taxon>50 kb inversion clade</taxon>
        <taxon>NPAAA clade</taxon>
        <taxon>indigoferoid/millettioid clade</taxon>
        <taxon>Phaseoleae</taxon>
        <taxon>Vigna</taxon>
    </lineage>
</organism>
<dbReference type="EMBL" id="CP039346">
    <property type="protein sequence ID" value="QCD83071.1"/>
    <property type="molecule type" value="Genomic_DNA"/>
</dbReference>
<evidence type="ECO:0000313" key="4">
    <source>
        <dbReference type="Proteomes" id="UP000501690"/>
    </source>
</evidence>
<evidence type="ECO:0000313" key="3">
    <source>
        <dbReference type="EMBL" id="QCD83071.1"/>
    </source>
</evidence>
<reference evidence="3 4" key="1">
    <citation type="submission" date="2019-04" db="EMBL/GenBank/DDBJ databases">
        <title>An improved genome assembly and genetic linkage map for asparagus bean, Vigna unguiculata ssp. sesquipedialis.</title>
        <authorList>
            <person name="Xia Q."/>
            <person name="Zhang R."/>
            <person name="Dong Y."/>
        </authorList>
    </citation>
    <scope>NUCLEOTIDE SEQUENCE [LARGE SCALE GENOMIC DNA]</scope>
    <source>
        <tissue evidence="3">Leaf</tissue>
    </source>
</reference>
<dbReference type="Proteomes" id="UP000501690">
    <property type="component" value="Linkage Group LG2"/>
</dbReference>
<dbReference type="AlphaFoldDB" id="A0A4D6L3I3"/>
<sequence>MVSIGLGHYFGGKSCRRLGSWTINMDLKTDEELLASFVRILNSEILCALYCPTSSQNQLTSSRKNETRWSRLLNSWLNCTPIISKGVSGDIVSLERVSAIDRVCHGQEGATEKFCYMYMCHFSQLYVRLPLDDFAIGVLRALNVAPTQLHPNSWAYLQAFRILCQSLYLEPTPYAFLYFYDTRPRRPATWLSLISRPSISRLDAFSQSFKHFKDGYFKVVVKEGGKAHFLNADGSTKFPFSWTSNPSRYKDMGMEELSVDDKEVVRMLLKFVDKLPTKGLVRVYNSMHPIIDIEGHMAQSGKKNLALFQTLRKEMAAKAKVAGKTDVPNLQESVVEVHVHGGTKRKVELPPRPGKGKDVKKVRAALLGTGSNSGEKGPEAGLIELPEISVRKDISITLLDTIVNSIDNMDTEHIVRTMVEFGSKALVLSRRVGSLFRREVKEGGREKVEELQGKVDKLEEEKVALEKVKEGWEAERKRLATWRVRCLDSEEKLNKRIGELEEDYDDLKDKYDGAVGELDDMKNNIIQEHINGFEKGLRQTAFFHQDVDITDSRFDVNKDVIDGKLVQEDEESGNEEA</sequence>
<protein>
    <recommendedName>
        <fullName evidence="2">Transposase (putative) gypsy type domain-containing protein</fullName>
    </recommendedName>
</protein>
<evidence type="ECO:0000256" key="1">
    <source>
        <dbReference type="SAM" id="Coils"/>
    </source>
</evidence>
<dbReference type="InterPro" id="IPR007321">
    <property type="entry name" value="Transposase_28"/>
</dbReference>
<keyword evidence="1" id="KW-0175">Coiled coil</keyword>
<proteinExistence type="predicted"/>
<keyword evidence="4" id="KW-1185">Reference proteome</keyword>
<accession>A0A4D6L3I3</accession>
<dbReference type="PANTHER" id="PTHR31099:SF28">
    <property type="entry name" value="F5J5.12"/>
    <property type="match status" value="1"/>
</dbReference>
<gene>
    <name evidence="3" type="ORF">DEO72_LG2g3414</name>
</gene>
<feature type="coiled-coil region" evidence="1">
    <location>
        <begin position="441"/>
        <end position="524"/>
    </location>
</feature>
<name>A0A4D6L3I3_VIGUN</name>
<feature type="domain" description="Transposase (putative) gypsy type" evidence="2">
    <location>
        <begin position="124"/>
        <end position="183"/>
    </location>
</feature>
<dbReference type="PANTHER" id="PTHR31099">
    <property type="entry name" value="OS06G0165300 PROTEIN"/>
    <property type="match status" value="1"/>
</dbReference>